<accession>A0AAW5QZ71</accession>
<dbReference type="InterPro" id="IPR010848">
    <property type="entry name" value="DUF1465"/>
</dbReference>
<dbReference type="Proteomes" id="UP001320898">
    <property type="component" value="Unassembled WGS sequence"/>
</dbReference>
<keyword evidence="3" id="KW-1185">Reference proteome</keyword>
<evidence type="ECO:0000256" key="1">
    <source>
        <dbReference type="SAM" id="MobiDB-lite"/>
    </source>
</evidence>
<comment type="caution">
    <text evidence="2">The sequence shown here is derived from an EMBL/GenBank/DDBJ whole genome shotgun (WGS) entry which is preliminary data.</text>
</comment>
<gene>
    <name evidence="2" type="ORF">MUB46_07590</name>
</gene>
<dbReference type="Pfam" id="PF07323">
    <property type="entry name" value="DUF1465"/>
    <property type="match status" value="1"/>
</dbReference>
<dbReference type="InterPro" id="IPR038301">
    <property type="entry name" value="AraC-like_sf"/>
</dbReference>
<dbReference type="Gene3D" id="1.10.8.930">
    <property type="entry name" value="Protein of unknown function DUF1465"/>
    <property type="match status" value="1"/>
</dbReference>
<sequence length="182" mass="20456">MRNDKTDVREASNPRLDPVNFAERMAGSGNFMTLFREGMALLEETADYLDGPGRTESRTLSRLGGLAYATESMKLTTRLMQMASWLLLQRAVNEGEMSDKQASEEKSKVRLEHPEDRERSAGFDELPDGLQDLIARSLRLQARVRHLDRQLRGQLRADDARAANPVFSQLDRVRSAFGGSEG</sequence>
<dbReference type="AlphaFoldDB" id="A0AAW5QZ71"/>
<dbReference type="RefSeq" id="WP_261615286.1">
    <property type="nucleotide sequence ID" value="NZ_JALIDZ010000003.1"/>
</dbReference>
<protein>
    <submittedName>
        <fullName evidence="2">DUF1465 family protein</fullName>
    </submittedName>
</protein>
<organism evidence="2 3">
    <name type="scientific">Microbaculum marinisediminis</name>
    <dbReference type="NCBI Taxonomy" id="2931392"/>
    <lineage>
        <taxon>Bacteria</taxon>
        <taxon>Pseudomonadati</taxon>
        <taxon>Pseudomonadota</taxon>
        <taxon>Alphaproteobacteria</taxon>
        <taxon>Hyphomicrobiales</taxon>
        <taxon>Tepidamorphaceae</taxon>
        <taxon>Microbaculum</taxon>
    </lineage>
</organism>
<feature type="region of interest" description="Disordered" evidence="1">
    <location>
        <begin position="97"/>
        <end position="124"/>
    </location>
</feature>
<reference evidence="2 3" key="1">
    <citation type="submission" date="2022-04" db="EMBL/GenBank/DDBJ databases">
        <authorList>
            <person name="Ye Y.-Q."/>
            <person name="Du Z.-J."/>
        </authorList>
    </citation>
    <scope>NUCLEOTIDE SEQUENCE [LARGE SCALE GENOMIC DNA]</scope>
    <source>
        <strain evidence="2 3">A6E488</strain>
    </source>
</reference>
<dbReference type="EMBL" id="JALIDZ010000003">
    <property type="protein sequence ID" value="MCT8971713.1"/>
    <property type="molecule type" value="Genomic_DNA"/>
</dbReference>
<feature type="compositionally biased region" description="Basic and acidic residues" evidence="1">
    <location>
        <begin position="97"/>
        <end position="122"/>
    </location>
</feature>
<evidence type="ECO:0000313" key="3">
    <source>
        <dbReference type="Proteomes" id="UP001320898"/>
    </source>
</evidence>
<proteinExistence type="predicted"/>
<evidence type="ECO:0000313" key="2">
    <source>
        <dbReference type="EMBL" id="MCT8971713.1"/>
    </source>
</evidence>
<name>A0AAW5QZ71_9HYPH</name>